<sequence>MCFVTNTEAIVIFRVFFATFQSFIECSSYFHALSADTRQAFVENNCATAGTLNSLFIIHERKALDNMIFKANCIRIYGDKAMKYSDYLTPRLEPNGILIKVMILILAFSTNTSIDNPDHSRNIMTLSSTLSAFHMQSIHCDNVLEIFKLSI</sequence>
<evidence type="ECO:0000313" key="2">
    <source>
        <dbReference type="Proteomes" id="UP000663889"/>
    </source>
</evidence>
<gene>
    <name evidence="1" type="ORF">SEV965_LOCUS16866</name>
</gene>
<comment type="caution">
    <text evidence="1">The sequence shown here is derived from an EMBL/GenBank/DDBJ whole genome shotgun (WGS) entry which is preliminary data.</text>
</comment>
<protein>
    <submittedName>
        <fullName evidence="1">Uncharacterized protein</fullName>
    </submittedName>
</protein>
<proteinExistence type="predicted"/>
<dbReference type="Proteomes" id="UP000663889">
    <property type="component" value="Unassembled WGS sequence"/>
</dbReference>
<organism evidence="1 2">
    <name type="scientific">Rotaria sordida</name>
    <dbReference type="NCBI Taxonomy" id="392033"/>
    <lineage>
        <taxon>Eukaryota</taxon>
        <taxon>Metazoa</taxon>
        <taxon>Spiralia</taxon>
        <taxon>Gnathifera</taxon>
        <taxon>Rotifera</taxon>
        <taxon>Eurotatoria</taxon>
        <taxon>Bdelloidea</taxon>
        <taxon>Philodinida</taxon>
        <taxon>Philodinidae</taxon>
        <taxon>Rotaria</taxon>
    </lineage>
</organism>
<name>A0A814QLU3_9BILA</name>
<evidence type="ECO:0000313" key="1">
    <source>
        <dbReference type="EMBL" id="CAF1120172.1"/>
    </source>
</evidence>
<dbReference type="AlphaFoldDB" id="A0A814QLU3"/>
<reference evidence="1" key="1">
    <citation type="submission" date="2021-02" db="EMBL/GenBank/DDBJ databases">
        <authorList>
            <person name="Nowell W R."/>
        </authorList>
    </citation>
    <scope>NUCLEOTIDE SEQUENCE</scope>
</reference>
<accession>A0A814QLU3</accession>
<dbReference type="EMBL" id="CAJNOU010000941">
    <property type="protein sequence ID" value="CAF1120172.1"/>
    <property type="molecule type" value="Genomic_DNA"/>
</dbReference>